<dbReference type="PIRSF" id="PIRSF020419">
    <property type="entry name" value="Fe_uptake_reg_CjrA_prd"/>
    <property type="match status" value="1"/>
</dbReference>
<dbReference type="Gene3D" id="3.40.50.11550">
    <property type="match status" value="2"/>
</dbReference>
<proteinExistence type="predicted"/>
<keyword evidence="3" id="KW-1185">Reference proteome</keyword>
<dbReference type="EMBL" id="FLMQ01000045">
    <property type="protein sequence ID" value="SBP86804.1"/>
    <property type="molecule type" value="Genomic_DNA"/>
</dbReference>
<protein>
    <recommendedName>
        <fullName evidence="1">Haem-binding uptake Tiki superfamily ChaN domain-containing protein</fullName>
    </recommendedName>
</protein>
<evidence type="ECO:0000259" key="1">
    <source>
        <dbReference type="Pfam" id="PF04187"/>
    </source>
</evidence>
<gene>
    <name evidence="2" type="ORF">THIARS_50052</name>
</gene>
<sequence length="327" mass="34305">MTPPTRPDAMRRGLVVALALGCVLPGRGRAAEGLTASLPSLPRFTQTHHANAPLAGRILGVGGAALDPAQLVDRCAAASLCMVGEQHDHPDHHALQAWLIEALAARGRLAAVALEMANAGTRFDGPRDASEAAVREALRWNSRGWPWALYAPPVMAAVRAGVGVSGVNLPDAAMKAAYADPRWDASVPAAVRERVIREVVDSHCGLLPEAQAAKMARVQFARDDSMAGHALALVRAGKTVVVLTGSVHADRALGIALHLAAHAAPSGADRPVRVFSLLLQGLADDTPANVPQGYDAVWFTPATPPVDHCAQLKRQLNRRADGGRPAN</sequence>
<dbReference type="RefSeq" id="WP_094159254.1">
    <property type="nucleotide sequence ID" value="NZ_LT592170.1"/>
</dbReference>
<name>A0A238D0R7_THIDL</name>
<evidence type="ECO:0000313" key="2">
    <source>
        <dbReference type="EMBL" id="SBP86804.1"/>
    </source>
</evidence>
<dbReference type="OrthoDB" id="9795827at2"/>
<dbReference type="InterPro" id="IPR007314">
    <property type="entry name" value="Cofac_haem-bd_dom"/>
</dbReference>
<reference evidence="2 3" key="1">
    <citation type="submission" date="2016-06" db="EMBL/GenBank/DDBJ databases">
        <authorList>
            <person name="Kjaerup R.B."/>
            <person name="Dalgaard T.S."/>
            <person name="Juul-Madsen H.R."/>
        </authorList>
    </citation>
    <scope>NUCLEOTIDE SEQUENCE [LARGE SCALE GENOMIC DNA]</scope>
    <source>
        <strain evidence="2 3">DSM 16361</strain>
    </source>
</reference>
<dbReference type="SUPFAM" id="SSF159501">
    <property type="entry name" value="EreA/ChaN-like"/>
    <property type="match status" value="1"/>
</dbReference>
<dbReference type="Pfam" id="PF04187">
    <property type="entry name" value="Cofac_haem_bdg"/>
    <property type="match status" value="1"/>
</dbReference>
<organism evidence="2 3">
    <name type="scientific">Thiomonas delicata</name>
    <name type="common">Thiomonas cuprina</name>
    <dbReference type="NCBI Taxonomy" id="364030"/>
    <lineage>
        <taxon>Bacteria</taxon>
        <taxon>Pseudomonadati</taxon>
        <taxon>Pseudomonadota</taxon>
        <taxon>Betaproteobacteria</taxon>
        <taxon>Burkholderiales</taxon>
        <taxon>Thiomonas</taxon>
    </lineage>
</organism>
<feature type="domain" description="Haem-binding uptake Tiki superfamily ChaN" evidence="1">
    <location>
        <begin position="71"/>
        <end position="259"/>
    </location>
</feature>
<dbReference type="InterPro" id="IPR016773">
    <property type="entry name" value="Fe3_uptake_reg_CjrA_prd"/>
</dbReference>
<accession>A0A238D0R7</accession>
<dbReference type="Proteomes" id="UP000214566">
    <property type="component" value="Unassembled WGS sequence"/>
</dbReference>
<dbReference type="AlphaFoldDB" id="A0A238D0R7"/>
<evidence type="ECO:0000313" key="3">
    <source>
        <dbReference type="Proteomes" id="UP000214566"/>
    </source>
</evidence>